<dbReference type="Proteomes" id="UP000009352">
    <property type="component" value="Unassembled WGS sequence"/>
</dbReference>
<sequence>MVSSNSIIVTREEAPAKKQAIVREVLADLPEWFGLPASTQEYIEAAATLPLWVAKQDDQVIGFIDFDKTTQATGEINCMGVKKTYHHKGVGRQLFQALAAFARQHAHYLQVKTVDEGHYPEYDRTIRFYEAMGFERLEVFPQLWDAWNPCLVLVKKLA</sequence>
<dbReference type="InterPro" id="IPR016181">
    <property type="entry name" value="Acyl_CoA_acyltransferase"/>
</dbReference>
<organism evidence="3 4">
    <name type="scientific">Lacticaseibacillus rhamnosus LRHMDP3</name>
    <dbReference type="NCBI Taxonomy" id="1203259"/>
    <lineage>
        <taxon>Bacteria</taxon>
        <taxon>Bacillati</taxon>
        <taxon>Bacillota</taxon>
        <taxon>Bacilli</taxon>
        <taxon>Lactobacillales</taxon>
        <taxon>Lactobacillaceae</taxon>
        <taxon>Lacticaseibacillus</taxon>
    </lineage>
</organism>
<dbReference type="InterPro" id="IPR000182">
    <property type="entry name" value="GNAT_dom"/>
</dbReference>
<evidence type="ECO:0000259" key="2">
    <source>
        <dbReference type="PROSITE" id="PS51186"/>
    </source>
</evidence>
<evidence type="ECO:0000256" key="1">
    <source>
        <dbReference type="ARBA" id="ARBA00022679"/>
    </source>
</evidence>
<dbReference type="PANTHER" id="PTHR13947">
    <property type="entry name" value="GNAT FAMILY N-ACETYLTRANSFERASE"/>
    <property type="match status" value="1"/>
</dbReference>
<evidence type="ECO:0000313" key="3">
    <source>
        <dbReference type="EMBL" id="EKS53105.1"/>
    </source>
</evidence>
<dbReference type="RefSeq" id="WP_005716268.1">
    <property type="nucleotide sequence ID" value="NZ_AMQX01000002.1"/>
</dbReference>
<dbReference type="PROSITE" id="PS51186">
    <property type="entry name" value="GNAT"/>
    <property type="match status" value="1"/>
</dbReference>
<name>A0AB33XXW7_LACRH</name>
<dbReference type="InterPro" id="IPR050769">
    <property type="entry name" value="NAT_camello-type"/>
</dbReference>
<gene>
    <name evidence="3" type="ORF">LRHMDP3_483</name>
</gene>
<feature type="domain" description="N-acetyltransferase" evidence="2">
    <location>
        <begin position="8"/>
        <end position="158"/>
    </location>
</feature>
<dbReference type="GO" id="GO:0008080">
    <property type="term" value="F:N-acetyltransferase activity"/>
    <property type="evidence" value="ECO:0007669"/>
    <property type="project" value="InterPro"/>
</dbReference>
<dbReference type="EMBL" id="AMQX01000002">
    <property type="protein sequence ID" value="EKS53105.1"/>
    <property type="molecule type" value="Genomic_DNA"/>
</dbReference>
<evidence type="ECO:0000313" key="4">
    <source>
        <dbReference type="Proteomes" id="UP000009352"/>
    </source>
</evidence>
<comment type="caution">
    <text evidence="3">The sequence shown here is derived from an EMBL/GenBank/DDBJ whole genome shotgun (WGS) entry which is preliminary data.</text>
</comment>
<proteinExistence type="predicted"/>
<dbReference type="Gene3D" id="3.40.630.30">
    <property type="match status" value="1"/>
</dbReference>
<keyword evidence="1" id="KW-0808">Transferase</keyword>
<accession>A0AB33XXW7</accession>
<dbReference type="PANTHER" id="PTHR13947:SF37">
    <property type="entry name" value="LD18367P"/>
    <property type="match status" value="1"/>
</dbReference>
<dbReference type="AlphaFoldDB" id="A0AB33XXW7"/>
<dbReference type="SUPFAM" id="SSF55729">
    <property type="entry name" value="Acyl-CoA N-acyltransferases (Nat)"/>
    <property type="match status" value="1"/>
</dbReference>
<dbReference type="Pfam" id="PF13508">
    <property type="entry name" value="Acetyltransf_7"/>
    <property type="match status" value="1"/>
</dbReference>
<protein>
    <submittedName>
        <fullName evidence="3">Acetyltransferase, GNAT family</fullName>
    </submittedName>
</protein>
<reference evidence="3 4" key="1">
    <citation type="journal article" date="2013" name="Genome Announc.">
        <title>Draft Genome Sequence of Staphylococcus simulans UMC-CNS-990, Isolated from a Case of Chronic Bovine Mastitis.</title>
        <authorList>
            <person name="Calcutt M.J."/>
            <person name="Foecking M.F."/>
            <person name="Hsieh H.Y."/>
            <person name="Perry J."/>
            <person name="Stewart G.C."/>
            <person name="Middleton J.R."/>
        </authorList>
    </citation>
    <scope>NUCLEOTIDE SEQUENCE [LARGE SCALE GENOMIC DNA]</scope>
    <source>
        <strain evidence="3 4">LRHMDP3</strain>
    </source>
</reference>
<dbReference type="CDD" id="cd04301">
    <property type="entry name" value="NAT_SF"/>
    <property type="match status" value="1"/>
</dbReference>